<feature type="domain" description="N-acetyltransferase" evidence="1">
    <location>
        <begin position="1"/>
        <end position="105"/>
    </location>
</feature>
<dbReference type="EMBL" id="JAMZNK010000021">
    <property type="protein sequence ID" value="MDA6070627.1"/>
    <property type="molecule type" value="Genomic_DNA"/>
</dbReference>
<dbReference type="InterPro" id="IPR051531">
    <property type="entry name" value="N-acetyltransferase"/>
</dbReference>
<dbReference type="Proteomes" id="UP001212170">
    <property type="component" value="Unassembled WGS sequence"/>
</dbReference>
<keyword evidence="3" id="KW-1185">Reference proteome</keyword>
<name>A0ABT4WDM6_9FLAO</name>
<sequence length="105" mass="12059">MYGVFSKENDTLIGYCGLILSSDINDYELIYALDKQYWGKGLATEIANAIVKYGFEKLKIKTIFASIDPANRVSEIVLLKIGFLEKFRREDEFGLETIYFNLDQV</sequence>
<evidence type="ECO:0000313" key="3">
    <source>
        <dbReference type="Proteomes" id="UP001212170"/>
    </source>
</evidence>
<dbReference type="Gene3D" id="3.40.630.30">
    <property type="match status" value="1"/>
</dbReference>
<protein>
    <submittedName>
        <fullName evidence="2">GNAT family N-acetyltransferase</fullName>
    </submittedName>
</protein>
<gene>
    <name evidence="2" type="ORF">NJT12_13445</name>
</gene>
<accession>A0ABT4WDM6</accession>
<dbReference type="PROSITE" id="PS51186">
    <property type="entry name" value="GNAT"/>
    <property type="match status" value="1"/>
</dbReference>
<evidence type="ECO:0000313" key="2">
    <source>
        <dbReference type="EMBL" id="MDA6070627.1"/>
    </source>
</evidence>
<reference evidence="2 3" key="1">
    <citation type="journal article" date="2023" name="Chemosphere">
        <title>Whole genome analysis of Flavobacterium aziz-sancarii sp. nov., isolated from Ardley Island (Antarctica), revealed a rich resistome and bioremediation potential.</title>
        <authorList>
            <person name="Otur C."/>
            <person name="Okay S."/>
            <person name="Kurt-Kizildogan A."/>
        </authorList>
    </citation>
    <scope>NUCLEOTIDE SEQUENCE [LARGE SCALE GENOMIC DNA]</scope>
    <source>
        <strain evidence="2 3">AC</strain>
    </source>
</reference>
<comment type="caution">
    <text evidence="2">The sequence shown here is derived from an EMBL/GenBank/DDBJ whole genome shotgun (WGS) entry which is preliminary data.</text>
</comment>
<dbReference type="SUPFAM" id="SSF55729">
    <property type="entry name" value="Acyl-CoA N-acyltransferases (Nat)"/>
    <property type="match status" value="1"/>
</dbReference>
<organism evidence="2 3">
    <name type="scientific">Flavobacterium azizsancarii</name>
    <dbReference type="NCBI Taxonomy" id="2961580"/>
    <lineage>
        <taxon>Bacteria</taxon>
        <taxon>Pseudomonadati</taxon>
        <taxon>Bacteroidota</taxon>
        <taxon>Flavobacteriia</taxon>
        <taxon>Flavobacteriales</taxon>
        <taxon>Flavobacteriaceae</taxon>
        <taxon>Flavobacterium</taxon>
    </lineage>
</organism>
<dbReference type="Pfam" id="PF13302">
    <property type="entry name" value="Acetyltransf_3"/>
    <property type="match status" value="1"/>
</dbReference>
<dbReference type="PANTHER" id="PTHR43792:SF1">
    <property type="entry name" value="N-ACETYLTRANSFERASE DOMAIN-CONTAINING PROTEIN"/>
    <property type="match status" value="1"/>
</dbReference>
<dbReference type="CDD" id="cd04301">
    <property type="entry name" value="NAT_SF"/>
    <property type="match status" value="1"/>
</dbReference>
<dbReference type="InterPro" id="IPR016181">
    <property type="entry name" value="Acyl_CoA_acyltransferase"/>
</dbReference>
<evidence type="ECO:0000259" key="1">
    <source>
        <dbReference type="PROSITE" id="PS51186"/>
    </source>
</evidence>
<dbReference type="PANTHER" id="PTHR43792">
    <property type="entry name" value="GNAT FAMILY, PUTATIVE (AFU_ORTHOLOGUE AFUA_3G00765)-RELATED-RELATED"/>
    <property type="match status" value="1"/>
</dbReference>
<dbReference type="InterPro" id="IPR000182">
    <property type="entry name" value="GNAT_dom"/>
</dbReference>
<proteinExistence type="predicted"/>